<sequence>MHQGCDGSFGGGAGVVDKLRMMGYSAMAMPVETRLVCEGCGTTFLMKTMEDRCPECGMVYGVTPCHASDPASIQAAGIGY</sequence>
<gene>
    <name evidence="1" type="ORF">SAMN02745119_00918</name>
</gene>
<accession>A0A1T4LJ04</accession>
<dbReference type="Proteomes" id="UP000190102">
    <property type="component" value="Unassembled WGS sequence"/>
</dbReference>
<dbReference type="STRING" id="115783.SAMN02745119_00918"/>
<organism evidence="1 2">
    <name type="scientific">Trichlorobacter thiogenes</name>
    <dbReference type="NCBI Taxonomy" id="115783"/>
    <lineage>
        <taxon>Bacteria</taxon>
        <taxon>Pseudomonadati</taxon>
        <taxon>Thermodesulfobacteriota</taxon>
        <taxon>Desulfuromonadia</taxon>
        <taxon>Geobacterales</taxon>
        <taxon>Geobacteraceae</taxon>
        <taxon>Trichlorobacter</taxon>
    </lineage>
</organism>
<evidence type="ECO:0000313" key="2">
    <source>
        <dbReference type="Proteomes" id="UP000190102"/>
    </source>
</evidence>
<dbReference type="RefSeq" id="WP_078789202.1">
    <property type="nucleotide sequence ID" value="NZ_FUWR01000003.1"/>
</dbReference>
<dbReference type="AlphaFoldDB" id="A0A1T4LJ04"/>
<evidence type="ECO:0000313" key="1">
    <source>
        <dbReference type="EMBL" id="SJZ54710.1"/>
    </source>
</evidence>
<dbReference type="EMBL" id="FUWR01000003">
    <property type="protein sequence ID" value="SJZ54710.1"/>
    <property type="molecule type" value="Genomic_DNA"/>
</dbReference>
<dbReference type="OrthoDB" id="9798730at2"/>
<reference evidence="2" key="1">
    <citation type="submission" date="2017-02" db="EMBL/GenBank/DDBJ databases">
        <authorList>
            <person name="Varghese N."/>
            <person name="Submissions S."/>
        </authorList>
    </citation>
    <scope>NUCLEOTIDE SEQUENCE [LARGE SCALE GENOMIC DNA]</scope>
    <source>
        <strain evidence="2">ATCC BAA-34</strain>
    </source>
</reference>
<name>A0A1T4LJ04_9BACT</name>
<protein>
    <submittedName>
        <fullName evidence="1">Uncharacterized protein</fullName>
    </submittedName>
</protein>
<proteinExistence type="predicted"/>
<keyword evidence="2" id="KW-1185">Reference proteome</keyword>